<gene>
    <name evidence="1" type="ORF">MSPICULIGERA_LOCUS8052</name>
</gene>
<feature type="non-terminal residue" evidence="1">
    <location>
        <position position="205"/>
    </location>
</feature>
<evidence type="ECO:0000313" key="2">
    <source>
        <dbReference type="Proteomes" id="UP001177023"/>
    </source>
</evidence>
<keyword evidence="2" id="KW-1185">Reference proteome</keyword>
<accession>A0AA36G1B4</accession>
<name>A0AA36G1B4_9BILA</name>
<dbReference type="EMBL" id="CATQJA010002062">
    <property type="protein sequence ID" value="CAJ0569577.1"/>
    <property type="molecule type" value="Genomic_DNA"/>
</dbReference>
<reference evidence="1" key="1">
    <citation type="submission" date="2023-06" db="EMBL/GenBank/DDBJ databases">
        <authorList>
            <person name="Delattre M."/>
        </authorList>
    </citation>
    <scope>NUCLEOTIDE SEQUENCE</scope>
    <source>
        <strain evidence="1">AF72</strain>
    </source>
</reference>
<organism evidence="1 2">
    <name type="scientific">Mesorhabditis spiculigera</name>
    <dbReference type="NCBI Taxonomy" id="96644"/>
    <lineage>
        <taxon>Eukaryota</taxon>
        <taxon>Metazoa</taxon>
        <taxon>Ecdysozoa</taxon>
        <taxon>Nematoda</taxon>
        <taxon>Chromadorea</taxon>
        <taxon>Rhabditida</taxon>
        <taxon>Rhabditina</taxon>
        <taxon>Rhabditomorpha</taxon>
        <taxon>Rhabditoidea</taxon>
        <taxon>Rhabditidae</taxon>
        <taxon>Mesorhabditinae</taxon>
        <taxon>Mesorhabditis</taxon>
    </lineage>
</organism>
<dbReference type="Proteomes" id="UP001177023">
    <property type="component" value="Unassembled WGS sequence"/>
</dbReference>
<dbReference type="PANTHER" id="PTHR35014:SF1">
    <property type="entry name" value="INFECTION RESPONSE PROTEIN"/>
    <property type="match status" value="1"/>
</dbReference>
<protein>
    <submittedName>
        <fullName evidence="1">Uncharacterized protein</fullName>
    </submittedName>
</protein>
<comment type="caution">
    <text evidence="1">The sequence shown here is derived from an EMBL/GenBank/DDBJ whole genome shotgun (WGS) entry which is preliminary data.</text>
</comment>
<dbReference type="PANTHER" id="PTHR35014">
    <property type="entry name" value="INFECTION RESPONSE PROTEIN-RELATED"/>
    <property type="match status" value="1"/>
</dbReference>
<proteinExistence type="predicted"/>
<dbReference type="AlphaFoldDB" id="A0AA36G1B4"/>
<sequence>MVFRICVFVALLQLVAADCDATTQAAIVQCYTPFLHYYGLTPVNGTLPPYNFVETAMSNKFDQQGKQAAQDMCAHSRITPLVLERDDVPDRLQLLQPYCAGAQAFLDEFYCIRATQANQANKIQDCRTDLEHDLNGMQLCDAFNKFISCNSLIYAKACDFNAGVLICNIFKYTGDTYYEYCQGKGQRAACPNYRVSPKFLFRKKI</sequence>
<evidence type="ECO:0000313" key="1">
    <source>
        <dbReference type="EMBL" id="CAJ0569577.1"/>
    </source>
</evidence>